<dbReference type="Gene3D" id="3.40.50.450">
    <property type="match status" value="1"/>
</dbReference>
<evidence type="ECO:0000256" key="7">
    <source>
        <dbReference type="ARBA" id="ARBA00023303"/>
    </source>
</evidence>
<evidence type="ECO:0000256" key="3">
    <source>
        <dbReference type="ARBA" id="ARBA00022692"/>
    </source>
</evidence>
<dbReference type="InterPro" id="IPR041491">
    <property type="entry name" value="TRPM_SLOG"/>
</dbReference>
<keyword evidence="7" id="KW-0407">Ion channel</keyword>
<keyword evidence="4 9" id="KW-1133">Transmembrane helix</keyword>
<gene>
    <name evidence="13" type="ORF">MAR_019752</name>
</gene>
<sequence>MSVKSYVNFKRLDNPLCYCNYRYNQHSIDAQKQKKQTDEMTKWDNGKHTKSYVRVDVDTKMSHMLELMTKFWGMGAWIVTSGTHAGVVKLIGEAVKDSGIASKNKNQVISIGIAPWGCVQNKEALIDEESCGKWPAKYRTEKKQRINESFLDPNHSHFILVDDGTQHQFDIEIPFRAKLKKEIASIKTETKEDAKPMPNILLVLGGGPGTLKNVYQAILNNTPIVVVNGSGRAADILAYAYLNRKEVGNETKDHVGEEHTTMFPYVEDKVKEMIKREFGNDETTETHLKRICECLNKSDLISVYEIEGKGGVKDIDVAILQALLKANKYKLMDLLKLALAWNRIDVAKSDIFRDDMKWPTLDDSDDVIFSAILLNRVDLIKLFLDHSENLNELLTKDKLRMLFNKIPTNCLLRTSLGSSDNDEENVEKTSLNKPFQLLFIWSILMIYQDMAKLFWAEGKGAIAAALVGSSLLKSMLRKNHDAELGHKIKECMKEWSELAVGVLSECHLTDEHKAQDLVERKLSKWGDTSCMLIAVKAYNKDFISQTPCQSLLNRILYGRLVQNNSLWRLLLCLFFPPLICVLPDFTKPDTCSPCVHPPASTTGDDSNKDSNQESHNSQDSVNNKRKSSEESKMKAKDKFYYFFKAPVISFMYNVCSHLVFLSLYTYILVFTFNTQVSVEEIILIIWVYFTDTWNVVDTMTNMLFIIGITLRFLPYEGTFEAARVVLALNFITFFLRLLYIFSVHKELGPKLVMIGKMMKDLIYFFLILMVFVLSYAIAAHSILYPNAPLTWKTAVQIIRRKLKNDLELTQWEKLIADAYQQKDVQSLEHKVDSTHDMLAKMKTQKHVHESDILGSFSELSVI</sequence>
<keyword evidence="14" id="KW-1185">Reference proteome</keyword>
<evidence type="ECO:0000313" key="14">
    <source>
        <dbReference type="Proteomes" id="UP001164746"/>
    </source>
</evidence>
<comment type="subcellular location">
    <subcellularLocation>
        <location evidence="1">Membrane</location>
        <topology evidence="1">Multi-pass membrane protein</topology>
    </subcellularLocation>
</comment>
<keyword evidence="6 9" id="KW-0472">Membrane</keyword>
<feature type="domain" description="TRPM SLOG" evidence="11">
    <location>
        <begin position="75"/>
        <end position="294"/>
    </location>
</feature>
<dbReference type="InterPro" id="IPR005821">
    <property type="entry name" value="Ion_trans_dom"/>
</dbReference>
<dbReference type="Pfam" id="PF00520">
    <property type="entry name" value="Ion_trans"/>
    <property type="match status" value="1"/>
</dbReference>
<evidence type="ECO:0000256" key="1">
    <source>
        <dbReference type="ARBA" id="ARBA00004141"/>
    </source>
</evidence>
<evidence type="ECO:0000256" key="8">
    <source>
        <dbReference type="SAM" id="MobiDB-lite"/>
    </source>
</evidence>
<organism evidence="13 14">
    <name type="scientific">Mya arenaria</name>
    <name type="common">Soft-shell clam</name>
    <dbReference type="NCBI Taxonomy" id="6604"/>
    <lineage>
        <taxon>Eukaryota</taxon>
        <taxon>Metazoa</taxon>
        <taxon>Spiralia</taxon>
        <taxon>Lophotrochozoa</taxon>
        <taxon>Mollusca</taxon>
        <taxon>Bivalvia</taxon>
        <taxon>Autobranchia</taxon>
        <taxon>Heteroconchia</taxon>
        <taxon>Euheterodonta</taxon>
        <taxon>Imparidentia</taxon>
        <taxon>Neoheterodontei</taxon>
        <taxon>Myida</taxon>
        <taxon>Myoidea</taxon>
        <taxon>Myidae</taxon>
        <taxon>Mya</taxon>
    </lineage>
</organism>
<dbReference type="PANTHER" id="PTHR13800">
    <property type="entry name" value="TRANSIENT RECEPTOR POTENTIAL CATION CHANNEL, SUBFAMILY M, MEMBER 6"/>
    <property type="match status" value="1"/>
</dbReference>
<keyword evidence="3 9" id="KW-0812">Transmembrane</keyword>
<feature type="transmembrane region" description="Helical" evidence="9">
    <location>
        <begin position="761"/>
        <end position="783"/>
    </location>
</feature>
<dbReference type="InterPro" id="IPR057366">
    <property type="entry name" value="TRPM-like"/>
</dbReference>
<evidence type="ECO:0000259" key="12">
    <source>
        <dbReference type="Pfam" id="PF25508"/>
    </source>
</evidence>
<evidence type="ECO:0000256" key="5">
    <source>
        <dbReference type="ARBA" id="ARBA00023065"/>
    </source>
</evidence>
<evidence type="ECO:0000259" key="10">
    <source>
        <dbReference type="Pfam" id="PF00520"/>
    </source>
</evidence>
<accession>A0ABY7E319</accession>
<feature type="domain" description="TRPM-like" evidence="12">
    <location>
        <begin position="419"/>
        <end position="545"/>
    </location>
</feature>
<dbReference type="EMBL" id="CP111016">
    <property type="protein sequence ID" value="WAR04383.1"/>
    <property type="molecule type" value="Genomic_DNA"/>
</dbReference>
<reference evidence="13" key="1">
    <citation type="submission" date="2022-11" db="EMBL/GenBank/DDBJ databases">
        <title>Centuries of genome instability and evolution in soft-shell clam transmissible cancer (bioRxiv).</title>
        <authorList>
            <person name="Hart S.F.M."/>
            <person name="Yonemitsu M.A."/>
            <person name="Giersch R.M."/>
            <person name="Beal B.F."/>
            <person name="Arriagada G."/>
            <person name="Davis B.W."/>
            <person name="Ostrander E.A."/>
            <person name="Goff S.P."/>
            <person name="Metzger M.J."/>
        </authorList>
    </citation>
    <scope>NUCLEOTIDE SEQUENCE</scope>
    <source>
        <strain evidence="13">MELC-2E11</strain>
        <tissue evidence="13">Siphon/mantle</tissue>
    </source>
</reference>
<evidence type="ECO:0000256" key="6">
    <source>
        <dbReference type="ARBA" id="ARBA00023136"/>
    </source>
</evidence>
<feature type="domain" description="Ion transport" evidence="10">
    <location>
        <begin position="664"/>
        <end position="783"/>
    </location>
</feature>
<dbReference type="InterPro" id="IPR050927">
    <property type="entry name" value="TRPM"/>
</dbReference>
<evidence type="ECO:0000259" key="11">
    <source>
        <dbReference type="Pfam" id="PF18139"/>
    </source>
</evidence>
<dbReference type="Proteomes" id="UP001164746">
    <property type="component" value="Chromosome 5"/>
</dbReference>
<evidence type="ECO:0000256" key="4">
    <source>
        <dbReference type="ARBA" id="ARBA00022989"/>
    </source>
</evidence>
<protein>
    <submittedName>
        <fullName evidence="13">TRPM2-like protein</fullName>
    </submittedName>
</protein>
<dbReference type="Pfam" id="PF18139">
    <property type="entry name" value="LSDAT_euk"/>
    <property type="match status" value="1"/>
</dbReference>
<evidence type="ECO:0000256" key="9">
    <source>
        <dbReference type="SAM" id="Phobius"/>
    </source>
</evidence>
<name>A0ABY7E319_MYAAR</name>
<dbReference type="Pfam" id="PF25508">
    <property type="entry name" value="TRPM2"/>
    <property type="match status" value="1"/>
</dbReference>
<feature type="region of interest" description="Disordered" evidence="8">
    <location>
        <begin position="600"/>
        <end position="629"/>
    </location>
</feature>
<keyword evidence="5" id="KW-0406">Ion transport</keyword>
<evidence type="ECO:0000256" key="2">
    <source>
        <dbReference type="ARBA" id="ARBA00022448"/>
    </source>
</evidence>
<dbReference type="PANTHER" id="PTHR13800:SF12">
    <property type="entry name" value="TRANSIENT RECEPTOR POTENTIAL CATION CHANNEL SUBFAMILY M MEMBER-LIKE 2"/>
    <property type="match status" value="1"/>
</dbReference>
<evidence type="ECO:0000313" key="13">
    <source>
        <dbReference type="EMBL" id="WAR04383.1"/>
    </source>
</evidence>
<proteinExistence type="predicted"/>
<feature type="transmembrane region" description="Helical" evidence="9">
    <location>
        <begin position="721"/>
        <end position="741"/>
    </location>
</feature>
<keyword evidence="2" id="KW-0813">Transport</keyword>